<accession>A0A402AQ95</accession>
<feature type="domain" description="ABC transporter" evidence="4">
    <location>
        <begin position="24"/>
        <end position="258"/>
    </location>
</feature>
<dbReference type="Pfam" id="PF00005">
    <property type="entry name" value="ABC_tran"/>
    <property type="match status" value="1"/>
</dbReference>
<keyword evidence="2" id="KW-0547">Nucleotide-binding</keyword>
<dbReference type="GO" id="GO:0005524">
    <property type="term" value="F:ATP binding"/>
    <property type="evidence" value="ECO:0007669"/>
    <property type="project" value="UniProtKB-KW"/>
</dbReference>
<dbReference type="InterPro" id="IPR050763">
    <property type="entry name" value="ABC_transporter_ATP-binding"/>
</dbReference>
<dbReference type="Proteomes" id="UP000287188">
    <property type="component" value="Unassembled WGS sequence"/>
</dbReference>
<dbReference type="EMBL" id="BIFS01000001">
    <property type="protein sequence ID" value="GCE21286.1"/>
    <property type="molecule type" value="Genomic_DNA"/>
</dbReference>
<proteinExistence type="predicted"/>
<dbReference type="Gene3D" id="3.40.50.300">
    <property type="entry name" value="P-loop containing nucleotide triphosphate hydrolases"/>
    <property type="match status" value="1"/>
</dbReference>
<keyword evidence="1" id="KW-0813">Transport</keyword>
<evidence type="ECO:0000256" key="2">
    <source>
        <dbReference type="ARBA" id="ARBA00022741"/>
    </source>
</evidence>
<organism evidence="5 6">
    <name type="scientific">Dictyobacter kobayashii</name>
    <dbReference type="NCBI Taxonomy" id="2014872"/>
    <lineage>
        <taxon>Bacteria</taxon>
        <taxon>Bacillati</taxon>
        <taxon>Chloroflexota</taxon>
        <taxon>Ktedonobacteria</taxon>
        <taxon>Ktedonobacterales</taxon>
        <taxon>Dictyobacteraceae</taxon>
        <taxon>Dictyobacter</taxon>
    </lineage>
</organism>
<dbReference type="SMART" id="SM00382">
    <property type="entry name" value="AAA"/>
    <property type="match status" value="1"/>
</dbReference>
<evidence type="ECO:0000256" key="1">
    <source>
        <dbReference type="ARBA" id="ARBA00022448"/>
    </source>
</evidence>
<evidence type="ECO:0000313" key="6">
    <source>
        <dbReference type="Proteomes" id="UP000287188"/>
    </source>
</evidence>
<dbReference type="SUPFAM" id="SSF52540">
    <property type="entry name" value="P-loop containing nucleoside triphosphate hydrolases"/>
    <property type="match status" value="1"/>
</dbReference>
<evidence type="ECO:0000313" key="5">
    <source>
        <dbReference type="EMBL" id="GCE21286.1"/>
    </source>
</evidence>
<dbReference type="RefSeq" id="WP_126552854.1">
    <property type="nucleotide sequence ID" value="NZ_BIFS01000001.1"/>
</dbReference>
<protein>
    <submittedName>
        <fullName evidence="5">ABC transporter</fullName>
    </submittedName>
</protein>
<dbReference type="OrthoDB" id="9804819at2"/>
<dbReference type="InterPro" id="IPR003593">
    <property type="entry name" value="AAA+_ATPase"/>
</dbReference>
<reference evidence="6" key="1">
    <citation type="submission" date="2018-12" db="EMBL/GenBank/DDBJ databases">
        <title>Tengunoibacter tsumagoiensis gen. nov., sp. nov., Dictyobacter kobayashii sp. nov., D. alpinus sp. nov., and D. joshuensis sp. nov. and description of Dictyobacteraceae fam. nov. within the order Ktedonobacterales isolated from Tengu-no-mugimeshi.</title>
        <authorList>
            <person name="Wang C.M."/>
            <person name="Zheng Y."/>
            <person name="Sakai Y."/>
            <person name="Toyoda A."/>
            <person name="Minakuchi Y."/>
            <person name="Abe K."/>
            <person name="Yokota A."/>
            <person name="Yabe S."/>
        </authorList>
    </citation>
    <scope>NUCLEOTIDE SEQUENCE [LARGE SCALE GENOMIC DNA]</scope>
    <source>
        <strain evidence="6">Uno11</strain>
    </source>
</reference>
<dbReference type="InterPro" id="IPR027417">
    <property type="entry name" value="P-loop_NTPase"/>
</dbReference>
<keyword evidence="3" id="KW-0067">ATP-binding</keyword>
<name>A0A402AQ95_9CHLR</name>
<comment type="caution">
    <text evidence="5">The sequence shown here is derived from an EMBL/GenBank/DDBJ whole genome shotgun (WGS) entry which is preliminary data.</text>
</comment>
<dbReference type="GO" id="GO:0016887">
    <property type="term" value="F:ATP hydrolysis activity"/>
    <property type="evidence" value="ECO:0007669"/>
    <property type="project" value="InterPro"/>
</dbReference>
<keyword evidence="6" id="KW-1185">Reference proteome</keyword>
<evidence type="ECO:0000259" key="4">
    <source>
        <dbReference type="PROSITE" id="PS50893"/>
    </source>
</evidence>
<dbReference type="PANTHER" id="PTHR42711">
    <property type="entry name" value="ABC TRANSPORTER ATP-BINDING PROTEIN"/>
    <property type="match status" value="1"/>
</dbReference>
<dbReference type="PROSITE" id="PS50893">
    <property type="entry name" value="ABC_TRANSPORTER_2"/>
    <property type="match status" value="1"/>
</dbReference>
<dbReference type="PANTHER" id="PTHR42711:SF4">
    <property type="entry name" value="ABC TRANSPORTER RELATED"/>
    <property type="match status" value="1"/>
</dbReference>
<gene>
    <name evidence="5" type="ORF">KDK_50860</name>
</gene>
<dbReference type="InterPro" id="IPR003439">
    <property type="entry name" value="ABC_transporter-like_ATP-bd"/>
</dbReference>
<evidence type="ECO:0000256" key="3">
    <source>
        <dbReference type="ARBA" id="ARBA00022840"/>
    </source>
</evidence>
<dbReference type="AlphaFoldDB" id="A0A402AQ95"/>
<sequence length="326" mass="36143">MSGIAVNHLSMRYKVPVREAGLQAALGSLFRRRYREVQAVQDISFSIEPGELVGFIGPNGAGKTTTLKMLSGILHPSGGTVRVQGFTPWSREVPFLRSIALIRGSQPIGGPTELTVLDSLRFQQTIYDVSVLDFQKNLAELTELLDLEQLLGRQVRALSLGERMRCGLALSLIYRPRVLFLDEPTLGLDVMAVGMMRRFIASYCRRTGATVLLTSHYMVDVETLCNRIILIDKGIIKYDGDLNGLTARLSPTKLLRVTISDSHNHDWQSYGELVELNGATAVLRLPREQVPGLTARLLAELEVSDLSVEEPPLESVIDQIYREGVL</sequence>